<dbReference type="Gene3D" id="3.40.50.2300">
    <property type="match status" value="1"/>
</dbReference>
<feature type="domain" description="Response regulatory" evidence="2">
    <location>
        <begin position="6"/>
        <end position="133"/>
    </location>
</feature>
<dbReference type="InterPro" id="IPR001789">
    <property type="entry name" value="Sig_transdc_resp-reg_receiver"/>
</dbReference>
<dbReference type="PANTHER" id="PTHR44520">
    <property type="entry name" value="RESPONSE REGULATOR RCP1-RELATED"/>
    <property type="match status" value="1"/>
</dbReference>
<evidence type="ECO:0000313" key="4">
    <source>
        <dbReference type="Proteomes" id="UP000274786"/>
    </source>
</evidence>
<keyword evidence="1" id="KW-0597">Phosphoprotein</keyword>
<reference evidence="3 4" key="1">
    <citation type="submission" date="2018-10" db="EMBL/GenBank/DDBJ databases">
        <title>Comparative analysis of microorganisms from saline springs in Andes Mountain Range, Colombia.</title>
        <authorList>
            <person name="Rubin E."/>
        </authorList>
    </citation>
    <scope>NUCLEOTIDE SEQUENCE [LARGE SCALE GENOMIC DNA]</scope>
    <source>
        <strain evidence="3 4">USBA GBX 843</strain>
    </source>
</reference>
<feature type="modified residue" description="4-aspartylphosphate" evidence="1">
    <location>
        <position position="66"/>
    </location>
</feature>
<accession>A0A498CE35</accession>
<sequence length="157" mass="17243">MRDLRPILLVEDNPKDAELTMAALARCQLLNDVTHVRDGVEALEYLRCQGPYAGAMHGGPVVVLLDVKLPKLNGLEVLKEIRSDRALSSTPVVMLTSSREEQDLIRSYELGVNAFVVKPVDFKEFLEAIQGLGMFWGITNQPPPHGTLFGGKSTNDG</sequence>
<dbReference type="GO" id="GO:0000160">
    <property type="term" value="P:phosphorelay signal transduction system"/>
    <property type="evidence" value="ECO:0007669"/>
    <property type="project" value="InterPro"/>
</dbReference>
<evidence type="ECO:0000259" key="2">
    <source>
        <dbReference type="PROSITE" id="PS50110"/>
    </source>
</evidence>
<dbReference type="EMBL" id="RCDC01000004">
    <property type="protein sequence ID" value="RLK56338.1"/>
    <property type="molecule type" value="Genomic_DNA"/>
</dbReference>
<evidence type="ECO:0000313" key="3">
    <source>
        <dbReference type="EMBL" id="RLK56338.1"/>
    </source>
</evidence>
<protein>
    <submittedName>
        <fullName evidence="3">Response regulator receiver domain-containing protein</fullName>
    </submittedName>
</protein>
<comment type="caution">
    <text evidence="3">The sequence shown here is derived from an EMBL/GenBank/DDBJ whole genome shotgun (WGS) entry which is preliminary data.</text>
</comment>
<gene>
    <name evidence="3" type="ORF">BCL79_0722</name>
</gene>
<dbReference type="PROSITE" id="PS50110">
    <property type="entry name" value="RESPONSE_REGULATORY"/>
    <property type="match status" value="1"/>
</dbReference>
<dbReference type="InterPro" id="IPR052893">
    <property type="entry name" value="TCS_response_regulator"/>
</dbReference>
<dbReference type="SUPFAM" id="SSF52172">
    <property type="entry name" value="CheY-like"/>
    <property type="match status" value="1"/>
</dbReference>
<dbReference type="InterPro" id="IPR011006">
    <property type="entry name" value="CheY-like_superfamily"/>
</dbReference>
<dbReference type="PANTHER" id="PTHR44520:SF1">
    <property type="entry name" value="TWO-COMPONENT SYSTEM REGULATORY PROTEIN"/>
    <property type="match status" value="1"/>
</dbReference>
<dbReference type="RefSeq" id="WP_121037452.1">
    <property type="nucleotide sequence ID" value="NZ_RCDC01000004.1"/>
</dbReference>
<proteinExistence type="predicted"/>
<dbReference type="SMART" id="SM00448">
    <property type="entry name" value="REC"/>
    <property type="match status" value="1"/>
</dbReference>
<dbReference type="CDD" id="cd17557">
    <property type="entry name" value="REC_Rcp-like"/>
    <property type="match status" value="1"/>
</dbReference>
<dbReference type="Pfam" id="PF00072">
    <property type="entry name" value="Response_reg"/>
    <property type="match status" value="1"/>
</dbReference>
<evidence type="ECO:0000256" key="1">
    <source>
        <dbReference type="PROSITE-ProRule" id="PRU00169"/>
    </source>
</evidence>
<name>A0A498CE35_9GAMM</name>
<organism evidence="3 4">
    <name type="scientific">Stenotrophomonas rhizophila</name>
    <dbReference type="NCBI Taxonomy" id="216778"/>
    <lineage>
        <taxon>Bacteria</taxon>
        <taxon>Pseudomonadati</taxon>
        <taxon>Pseudomonadota</taxon>
        <taxon>Gammaproteobacteria</taxon>
        <taxon>Lysobacterales</taxon>
        <taxon>Lysobacteraceae</taxon>
        <taxon>Stenotrophomonas</taxon>
    </lineage>
</organism>
<dbReference type="AlphaFoldDB" id="A0A498CE35"/>
<dbReference type="OrthoDB" id="9793549at2"/>
<dbReference type="Proteomes" id="UP000274786">
    <property type="component" value="Unassembled WGS sequence"/>
</dbReference>